<name>A0A917XWG4_9ACTN</name>
<gene>
    <name evidence="1" type="ORF">GCM10011579_018920</name>
</gene>
<dbReference type="AlphaFoldDB" id="A0A917XWG4"/>
<organism evidence="1 2">
    <name type="scientific">Streptomyces albiflavescens</name>
    <dbReference type="NCBI Taxonomy" id="1623582"/>
    <lineage>
        <taxon>Bacteria</taxon>
        <taxon>Bacillati</taxon>
        <taxon>Actinomycetota</taxon>
        <taxon>Actinomycetes</taxon>
        <taxon>Kitasatosporales</taxon>
        <taxon>Streptomycetaceae</taxon>
        <taxon>Streptomyces</taxon>
    </lineage>
</organism>
<dbReference type="Proteomes" id="UP000600365">
    <property type="component" value="Unassembled WGS sequence"/>
</dbReference>
<keyword evidence="2" id="KW-1185">Reference proteome</keyword>
<evidence type="ECO:0000313" key="1">
    <source>
        <dbReference type="EMBL" id="GGN57057.1"/>
    </source>
</evidence>
<proteinExistence type="predicted"/>
<accession>A0A917XWG4</accession>
<comment type="caution">
    <text evidence="1">The sequence shown here is derived from an EMBL/GenBank/DDBJ whole genome shotgun (WGS) entry which is preliminary data.</text>
</comment>
<dbReference type="EMBL" id="BMMM01000002">
    <property type="protein sequence ID" value="GGN57057.1"/>
    <property type="molecule type" value="Genomic_DNA"/>
</dbReference>
<reference evidence="1 2" key="1">
    <citation type="journal article" date="2014" name="Int. J. Syst. Evol. Microbiol.">
        <title>Complete genome sequence of Corynebacterium casei LMG S-19264T (=DSM 44701T), isolated from a smear-ripened cheese.</title>
        <authorList>
            <consortium name="US DOE Joint Genome Institute (JGI-PGF)"/>
            <person name="Walter F."/>
            <person name="Albersmeier A."/>
            <person name="Kalinowski J."/>
            <person name="Ruckert C."/>
        </authorList>
    </citation>
    <scope>NUCLEOTIDE SEQUENCE [LARGE SCALE GENOMIC DNA]</scope>
    <source>
        <strain evidence="1 2">CGMCC 4.7111</strain>
    </source>
</reference>
<protein>
    <submittedName>
        <fullName evidence="1">Uncharacterized protein</fullName>
    </submittedName>
</protein>
<evidence type="ECO:0000313" key="2">
    <source>
        <dbReference type="Proteomes" id="UP000600365"/>
    </source>
</evidence>
<sequence length="64" mass="7204">MNLGRVVDEQVDVVLFAVELFQLGFEVDADLSHDLFGAVSMASVNASRRYLVTKSKWTWRLATT</sequence>